<organism evidence="1 2">
    <name type="scientific">Teratosphaeria nubilosa</name>
    <dbReference type="NCBI Taxonomy" id="161662"/>
    <lineage>
        <taxon>Eukaryota</taxon>
        <taxon>Fungi</taxon>
        <taxon>Dikarya</taxon>
        <taxon>Ascomycota</taxon>
        <taxon>Pezizomycotina</taxon>
        <taxon>Dothideomycetes</taxon>
        <taxon>Dothideomycetidae</taxon>
        <taxon>Mycosphaerellales</taxon>
        <taxon>Teratosphaeriaceae</taxon>
        <taxon>Teratosphaeria</taxon>
    </lineage>
</organism>
<evidence type="ECO:0000313" key="1">
    <source>
        <dbReference type="EMBL" id="KAF2771683.1"/>
    </source>
</evidence>
<accession>A0A6G1LFF7</accession>
<sequence>MNFQSAWVNYDVKPSDIPPGRVVEPGTVWYDCFCAGQYFPPGTKPKWYPTIVGKTGKRGEGVEE</sequence>
<proteinExistence type="predicted"/>
<dbReference type="AlphaFoldDB" id="A0A6G1LFF7"/>
<name>A0A6G1LFF7_9PEZI</name>
<gene>
    <name evidence="1" type="ORF">EJ03DRAFT_349296</name>
</gene>
<dbReference type="OrthoDB" id="10405414at2759"/>
<dbReference type="EMBL" id="ML995818">
    <property type="protein sequence ID" value="KAF2771683.1"/>
    <property type="molecule type" value="Genomic_DNA"/>
</dbReference>
<reference evidence="1" key="1">
    <citation type="journal article" date="2020" name="Stud. Mycol.">
        <title>101 Dothideomycetes genomes: a test case for predicting lifestyles and emergence of pathogens.</title>
        <authorList>
            <person name="Haridas S."/>
            <person name="Albert R."/>
            <person name="Binder M."/>
            <person name="Bloem J."/>
            <person name="Labutti K."/>
            <person name="Salamov A."/>
            <person name="Andreopoulos B."/>
            <person name="Baker S."/>
            <person name="Barry K."/>
            <person name="Bills G."/>
            <person name="Bluhm B."/>
            <person name="Cannon C."/>
            <person name="Castanera R."/>
            <person name="Culley D."/>
            <person name="Daum C."/>
            <person name="Ezra D."/>
            <person name="Gonzalez J."/>
            <person name="Henrissat B."/>
            <person name="Kuo A."/>
            <person name="Liang C."/>
            <person name="Lipzen A."/>
            <person name="Lutzoni F."/>
            <person name="Magnuson J."/>
            <person name="Mondo S."/>
            <person name="Nolan M."/>
            <person name="Ohm R."/>
            <person name="Pangilinan J."/>
            <person name="Park H.-J."/>
            <person name="Ramirez L."/>
            <person name="Alfaro M."/>
            <person name="Sun H."/>
            <person name="Tritt A."/>
            <person name="Yoshinaga Y."/>
            <person name="Zwiers L.-H."/>
            <person name="Turgeon B."/>
            <person name="Goodwin S."/>
            <person name="Spatafora J."/>
            <person name="Crous P."/>
            <person name="Grigoriev I."/>
        </authorList>
    </citation>
    <scope>NUCLEOTIDE SEQUENCE</scope>
    <source>
        <strain evidence="1">CBS 116005</strain>
    </source>
</reference>
<dbReference type="Proteomes" id="UP000799436">
    <property type="component" value="Unassembled WGS sequence"/>
</dbReference>
<keyword evidence="2" id="KW-1185">Reference proteome</keyword>
<protein>
    <submittedName>
        <fullName evidence="1">Uncharacterized protein</fullName>
    </submittedName>
</protein>
<evidence type="ECO:0000313" key="2">
    <source>
        <dbReference type="Proteomes" id="UP000799436"/>
    </source>
</evidence>